<dbReference type="Proteomes" id="UP000434957">
    <property type="component" value="Unassembled WGS sequence"/>
</dbReference>
<evidence type="ECO:0000313" key="6">
    <source>
        <dbReference type="Proteomes" id="UP000434957"/>
    </source>
</evidence>
<dbReference type="Proteomes" id="UP000429607">
    <property type="component" value="Unassembled WGS sequence"/>
</dbReference>
<protein>
    <submittedName>
        <fullName evidence="2">Uncharacterized protein</fullName>
    </submittedName>
</protein>
<organism evidence="2 7">
    <name type="scientific">Phytophthora rubi</name>
    <dbReference type="NCBI Taxonomy" id="129364"/>
    <lineage>
        <taxon>Eukaryota</taxon>
        <taxon>Sar</taxon>
        <taxon>Stramenopiles</taxon>
        <taxon>Oomycota</taxon>
        <taxon>Peronosporomycetes</taxon>
        <taxon>Peronosporales</taxon>
        <taxon>Peronosporaceae</taxon>
        <taxon>Phytophthora</taxon>
    </lineage>
</organism>
<comment type="caution">
    <text evidence="2">The sequence shown here is derived from an EMBL/GenBank/DDBJ whole genome shotgun (WGS) entry which is preliminary data.</text>
</comment>
<evidence type="ECO:0000256" key="1">
    <source>
        <dbReference type="SAM" id="MobiDB-lite"/>
    </source>
</evidence>
<evidence type="ECO:0000313" key="4">
    <source>
        <dbReference type="EMBL" id="KAE9304107.1"/>
    </source>
</evidence>
<proteinExistence type="predicted"/>
<dbReference type="EMBL" id="QXFT01002091">
    <property type="protein sequence ID" value="KAE9304107.1"/>
    <property type="molecule type" value="Genomic_DNA"/>
</dbReference>
<sequence length="115" mass="12498">MAGETEAKVAVVAPKDDGETKSPGGETELLALLRGIMERMGRLEESQAMLEKTLEGDRVKLERKVDPILTPPMDTSLFASGLRRHVCLTASSLVNGIAHLGSKPVGIRRFRSALW</sequence>
<evidence type="ECO:0000313" key="7">
    <source>
        <dbReference type="Proteomes" id="UP000435112"/>
    </source>
</evidence>
<feature type="region of interest" description="Disordered" evidence="1">
    <location>
        <begin position="1"/>
        <end position="25"/>
    </location>
</feature>
<keyword evidence="6" id="KW-1185">Reference proteome</keyword>
<dbReference type="EMBL" id="QXFV01002197">
    <property type="protein sequence ID" value="KAE8991328.1"/>
    <property type="molecule type" value="Genomic_DNA"/>
</dbReference>
<evidence type="ECO:0000313" key="2">
    <source>
        <dbReference type="EMBL" id="KAE8978686.1"/>
    </source>
</evidence>
<dbReference type="EMBL" id="QXFU01003067">
    <property type="protein sequence ID" value="KAE8978686.1"/>
    <property type="molecule type" value="Genomic_DNA"/>
</dbReference>
<dbReference type="OrthoDB" id="10617547at2759"/>
<accession>A0A6A3I775</accession>
<evidence type="ECO:0000313" key="3">
    <source>
        <dbReference type="EMBL" id="KAE8991328.1"/>
    </source>
</evidence>
<gene>
    <name evidence="3" type="ORF">PR001_g21260</name>
    <name evidence="2" type="ORF">PR002_g24645</name>
    <name evidence="4" type="ORF">PR003_g21835</name>
</gene>
<reference evidence="5 7" key="1">
    <citation type="submission" date="2018-09" db="EMBL/GenBank/DDBJ databases">
        <title>Genomic investigation of the strawberry pathogen Phytophthora fragariae indicates pathogenicity is determined by transcriptional variation in three key races.</title>
        <authorList>
            <person name="Adams T.M."/>
            <person name="Armitage A.D."/>
            <person name="Sobczyk M.K."/>
            <person name="Bates H.J."/>
            <person name="Dunwell J.M."/>
            <person name="Nellist C.F."/>
            <person name="Harrison R.J."/>
        </authorList>
    </citation>
    <scope>NUCLEOTIDE SEQUENCE [LARGE SCALE GENOMIC DNA]</scope>
    <source>
        <strain evidence="3 5">SCRP249</strain>
        <strain evidence="2 7">SCRP324</strain>
        <strain evidence="4 6">SCRP333</strain>
    </source>
</reference>
<evidence type="ECO:0000313" key="5">
    <source>
        <dbReference type="Proteomes" id="UP000429607"/>
    </source>
</evidence>
<name>A0A6A3I775_9STRA</name>
<dbReference type="AlphaFoldDB" id="A0A6A3I775"/>
<dbReference type="Proteomes" id="UP000435112">
    <property type="component" value="Unassembled WGS sequence"/>
</dbReference>